<evidence type="ECO:0008006" key="3">
    <source>
        <dbReference type="Google" id="ProtNLM"/>
    </source>
</evidence>
<dbReference type="OrthoDB" id="62952at2759"/>
<dbReference type="InterPro" id="IPR038883">
    <property type="entry name" value="AN11006-like"/>
</dbReference>
<reference evidence="1 2" key="1">
    <citation type="submission" date="2015-10" db="EMBL/GenBank/DDBJ databases">
        <title>The cercosporin biosynthetic gene cluster was horizontally transferred to several fungal lineages and shown to be expanded in Cercospora beticola based on microsynteny with recipient genomes.</title>
        <authorList>
            <person name="De Jonge R."/>
            <person name="Ebert M.K."/>
            <person name="Suttle J.C."/>
            <person name="Jurick Ii W.M."/>
            <person name="Secor G.A."/>
            <person name="Thomma B.P."/>
            <person name="Van De Peer Y."/>
            <person name="Bolton M.D."/>
        </authorList>
    </citation>
    <scope>NUCLEOTIDE SEQUENCE [LARGE SCALE GENOMIC DNA]</scope>
    <source>
        <strain evidence="1 2">09-40</strain>
    </source>
</reference>
<proteinExistence type="predicted"/>
<dbReference type="PANTHER" id="PTHR42085">
    <property type="entry name" value="F-BOX DOMAIN-CONTAINING PROTEIN"/>
    <property type="match status" value="1"/>
</dbReference>
<dbReference type="PANTHER" id="PTHR42085:SF2">
    <property type="entry name" value="F-BOX DOMAIN-CONTAINING PROTEIN"/>
    <property type="match status" value="1"/>
</dbReference>
<sequence length="262" mass="29840">MHSLVNLLSLPAEVRLNIYSFVFTDEWTYVNSCDSTSQPMQDQPSRNRLPPLLRTSQLLRQEATAVYYSNLQVHFDICNGIIPLELVTWLDDIGETNASLLRHFELRWGNYADISLDLRHKASKPKPSSKNNRSDAILIQTYHRRLSAVIQQTLSHKTSRHDRQLFLPLLQLATGNPTTSIQRGTKHTLSVKGVSLATAIHPCEFWEINGTAEFCRILSKSLSDWLEDNLTTKGAFSGIESIMEYVTLANEHASALRWLGYW</sequence>
<comment type="caution">
    <text evidence="1">The sequence shown here is derived from an EMBL/GenBank/DDBJ whole genome shotgun (WGS) entry which is preliminary data.</text>
</comment>
<name>A0A2G5HG51_CERBT</name>
<dbReference type="Proteomes" id="UP000230605">
    <property type="component" value="Chromosome 7"/>
</dbReference>
<dbReference type="EMBL" id="LKMD01000106">
    <property type="protein sequence ID" value="PIA91475.1"/>
    <property type="molecule type" value="Genomic_DNA"/>
</dbReference>
<organism evidence="1 2">
    <name type="scientific">Cercospora beticola</name>
    <name type="common">Sugarbeet leaf spot fungus</name>
    <dbReference type="NCBI Taxonomy" id="122368"/>
    <lineage>
        <taxon>Eukaryota</taxon>
        <taxon>Fungi</taxon>
        <taxon>Dikarya</taxon>
        <taxon>Ascomycota</taxon>
        <taxon>Pezizomycotina</taxon>
        <taxon>Dothideomycetes</taxon>
        <taxon>Dothideomycetidae</taxon>
        <taxon>Mycosphaerellales</taxon>
        <taxon>Mycosphaerellaceae</taxon>
        <taxon>Cercospora</taxon>
    </lineage>
</organism>
<protein>
    <recommendedName>
        <fullName evidence="3">F-box domain-containing protein</fullName>
    </recommendedName>
</protein>
<gene>
    <name evidence="1" type="ORF">CB0940_09867</name>
</gene>
<dbReference type="AlphaFoldDB" id="A0A2G5HG51"/>
<evidence type="ECO:0000313" key="1">
    <source>
        <dbReference type="EMBL" id="PIA91475.1"/>
    </source>
</evidence>
<evidence type="ECO:0000313" key="2">
    <source>
        <dbReference type="Proteomes" id="UP000230605"/>
    </source>
</evidence>
<accession>A0A2G5HG51</accession>